<comment type="similarity">
    <text evidence="1">Belongs to the ATP-dependent AMP-binding enzyme family.</text>
</comment>
<reference evidence="5 6" key="1">
    <citation type="journal article" date="2019" name="Sci. Rep.">
        <title>Comparative genomics of chytrid fungi reveal insights into the obligate biotrophic and pathogenic lifestyle of Synchytrium endobioticum.</title>
        <authorList>
            <person name="van de Vossenberg B.T.L.H."/>
            <person name="Warris S."/>
            <person name="Nguyen H.D.T."/>
            <person name="van Gent-Pelzer M.P.E."/>
            <person name="Joly D.L."/>
            <person name="van de Geest H.C."/>
            <person name="Bonants P.J.M."/>
            <person name="Smith D.S."/>
            <person name="Levesque C.A."/>
            <person name="van der Lee T.A.J."/>
        </authorList>
    </citation>
    <scope>NUCLEOTIDE SEQUENCE [LARGE SCALE GENOMIC DNA]</scope>
    <source>
        <strain evidence="5 6">CBS 675.73</strain>
    </source>
</reference>
<dbReference type="GO" id="GO:0005886">
    <property type="term" value="C:plasma membrane"/>
    <property type="evidence" value="ECO:0007669"/>
    <property type="project" value="TreeGrafter"/>
</dbReference>
<evidence type="ECO:0008006" key="7">
    <source>
        <dbReference type="Google" id="ProtNLM"/>
    </source>
</evidence>
<name>A0A507EHQ8_9FUNG</name>
<protein>
    <recommendedName>
        <fullName evidence="7">AMP-dependent synthetase/ligase domain-containing protein</fullName>
    </recommendedName>
</protein>
<sequence>MELFMHSKYPNKESLVFTANNARFTYKQLDNEVNKAANWLGKNGVAKEMWLRSLKETRTVTAPSAKVLRRDKDNFMYFVDLVGDTFRWNGEIVSTQHTVIGIHHIDTPYSALDLGGQVSDVLPMYAGVHEANVYGVRVPGSEGRAGMAALSASSEFDVKG</sequence>
<keyword evidence="2" id="KW-0436">Ligase</keyword>
<accession>A0A507EHQ8</accession>
<organism evidence="5 6">
    <name type="scientific">Chytriomyces confervae</name>
    <dbReference type="NCBI Taxonomy" id="246404"/>
    <lineage>
        <taxon>Eukaryota</taxon>
        <taxon>Fungi</taxon>
        <taxon>Fungi incertae sedis</taxon>
        <taxon>Chytridiomycota</taxon>
        <taxon>Chytridiomycota incertae sedis</taxon>
        <taxon>Chytridiomycetes</taxon>
        <taxon>Chytridiales</taxon>
        <taxon>Chytriomycetaceae</taxon>
        <taxon>Chytriomyces</taxon>
    </lineage>
</organism>
<dbReference type="PANTHER" id="PTHR43107">
    <property type="entry name" value="LONG-CHAIN FATTY ACID TRANSPORT PROTEIN"/>
    <property type="match status" value="1"/>
</dbReference>
<dbReference type="GO" id="GO:0005324">
    <property type="term" value="F:long-chain fatty acid transmembrane transporter activity"/>
    <property type="evidence" value="ECO:0007669"/>
    <property type="project" value="TreeGrafter"/>
</dbReference>
<dbReference type="Gene3D" id="3.40.50.980">
    <property type="match status" value="1"/>
</dbReference>
<evidence type="ECO:0000256" key="2">
    <source>
        <dbReference type="ARBA" id="ARBA00022598"/>
    </source>
</evidence>
<dbReference type="GO" id="GO:0005524">
    <property type="term" value="F:ATP binding"/>
    <property type="evidence" value="ECO:0007669"/>
    <property type="project" value="UniProtKB-KW"/>
</dbReference>
<dbReference type="STRING" id="246404.A0A507EHQ8"/>
<proteinExistence type="inferred from homology"/>
<comment type="caution">
    <text evidence="5">The sequence shown here is derived from an EMBL/GenBank/DDBJ whole genome shotgun (WGS) entry which is preliminary data.</text>
</comment>
<keyword evidence="4" id="KW-0067">ATP-binding</keyword>
<gene>
    <name evidence="5" type="ORF">CcCBS67573_g08626</name>
</gene>
<evidence type="ECO:0000313" key="6">
    <source>
        <dbReference type="Proteomes" id="UP000320333"/>
    </source>
</evidence>
<dbReference type="GO" id="GO:0004467">
    <property type="term" value="F:long-chain fatty acid-CoA ligase activity"/>
    <property type="evidence" value="ECO:0007669"/>
    <property type="project" value="TreeGrafter"/>
</dbReference>
<keyword evidence="6" id="KW-1185">Reference proteome</keyword>
<dbReference type="AlphaFoldDB" id="A0A507EHQ8"/>
<dbReference type="GO" id="GO:0044539">
    <property type="term" value="P:long-chain fatty acid import into cell"/>
    <property type="evidence" value="ECO:0007669"/>
    <property type="project" value="TreeGrafter"/>
</dbReference>
<dbReference type="Proteomes" id="UP000320333">
    <property type="component" value="Unassembled WGS sequence"/>
</dbReference>
<dbReference type="OrthoDB" id="288590at2759"/>
<evidence type="ECO:0000256" key="3">
    <source>
        <dbReference type="ARBA" id="ARBA00022741"/>
    </source>
</evidence>
<evidence type="ECO:0000256" key="1">
    <source>
        <dbReference type="ARBA" id="ARBA00006432"/>
    </source>
</evidence>
<evidence type="ECO:0000256" key="4">
    <source>
        <dbReference type="ARBA" id="ARBA00022840"/>
    </source>
</evidence>
<evidence type="ECO:0000313" key="5">
    <source>
        <dbReference type="EMBL" id="TPX63633.1"/>
    </source>
</evidence>
<keyword evidence="3" id="KW-0547">Nucleotide-binding</keyword>
<dbReference type="SUPFAM" id="SSF56801">
    <property type="entry name" value="Acetyl-CoA synthetase-like"/>
    <property type="match status" value="1"/>
</dbReference>
<dbReference type="EMBL" id="QEAP01000595">
    <property type="protein sequence ID" value="TPX63633.1"/>
    <property type="molecule type" value="Genomic_DNA"/>
</dbReference>
<dbReference type="PANTHER" id="PTHR43107:SF15">
    <property type="entry name" value="FATTY ACID TRANSPORT PROTEIN 3, ISOFORM A"/>
    <property type="match status" value="1"/>
</dbReference>